<evidence type="ECO:0000259" key="1">
    <source>
        <dbReference type="Pfam" id="PF13649"/>
    </source>
</evidence>
<organism evidence="2 3">
    <name type="scientific">Svornostia abyssi</name>
    <dbReference type="NCBI Taxonomy" id="2898438"/>
    <lineage>
        <taxon>Bacteria</taxon>
        <taxon>Bacillati</taxon>
        <taxon>Actinomycetota</taxon>
        <taxon>Thermoleophilia</taxon>
        <taxon>Solirubrobacterales</taxon>
        <taxon>Baekduiaceae</taxon>
        <taxon>Svornostia</taxon>
    </lineage>
</organism>
<sequence>MSEMWNSVAPAWEANAGFVDGHLEAATRALVRAAGVSAGAAVLEVAAGPGGAGLAAADIVGASGSVLLSDDAPEMVAAATRRAAGRPNVTTAVFDQTNIEAPDGSFDAVISRHGLMFADDTAATVREAVRVLRPGGGYAAMTWGPRAENPWLGLVLDAVGDQFGVPFPPPTIRGPFALEDARDLATALEDGGLTGVLVERVQTPMHAGSVEEWWDRVPKFAGPVAMALAAMEQEIRDAIAQRAMDSAAAAARHGSDGIVLDGAVLIASGRAPG</sequence>
<dbReference type="RefSeq" id="WP_353865868.1">
    <property type="nucleotide sequence ID" value="NZ_CP088295.1"/>
</dbReference>
<evidence type="ECO:0000313" key="3">
    <source>
        <dbReference type="Proteomes" id="UP001058860"/>
    </source>
</evidence>
<dbReference type="PANTHER" id="PTHR42912">
    <property type="entry name" value="METHYLTRANSFERASE"/>
    <property type="match status" value="1"/>
</dbReference>
<evidence type="ECO:0000313" key="2">
    <source>
        <dbReference type="EMBL" id="UUY05408.1"/>
    </source>
</evidence>
<dbReference type="Pfam" id="PF13649">
    <property type="entry name" value="Methyltransf_25"/>
    <property type="match status" value="1"/>
</dbReference>
<dbReference type="SUPFAM" id="SSF53335">
    <property type="entry name" value="S-adenosyl-L-methionine-dependent methyltransferases"/>
    <property type="match status" value="1"/>
</dbReference>
<dbReference type="InterPro" id="IPR050508">
    <property type="entry name" value="Methyltransf_Superfamily"/>
</dbReference>
<dbReference type="InterPro" id="IPR029063">
    <property type="entry name" value="SAM-dependent_MTases_sf"/>
</dbReference>
<dbReference type="GO" id="GO:0008168">
    <property type="term" value="F:methyltransferase activity"/>
    <property type="evidence" value="ECO:0007669"/>
    <property type="project" value="UniProtKB-KW"/>
</dbReference>
<gene>
    <name evidence="2" type="ORF">LRS13_07760</name>
</gene>
<reference evidence="3" key="1">
    <citation type="submission" date="2021-11" db="EMBL/GenBank/DDBJ databases">
        <title>Cultivation dependent microbiological survey of springs from the worlds oldest radium mine currently devoted to the extraction of radon-saturated water.</title>
        <authorList>
            <person name="Kapinusova G."/>
            <person name="Smrhova T."/>
            <person name="Strejcek M."/>
            <person name="Suman J."/>
            <person name="Jani K."/>
            <person name="Pajer P."/>
            <person name="Uhlik O."/>
        </authorList>
    </citation>
    <scope>NUCLEOTIDE SEQUENCE [LARGE SCALE GENOMIC DNA]</scope>
    <source>
        <strain evidence="3">J379</strain>
    </source>
</reference>
<dbReference type="InterPro" id="IPR041698">
    <property type="entry name" value="Methyltransf_25"/>
</dbReference>
<dbReference type="EMBL" id="CP088295">
    <property type="protein sequence ID" value="UUY05408.1"/>
    <property type="molecule type" value="Genomic_DNA"/>
</dbReference>
<dbReference type="Proteomes" id="UP001058860">
    <property type="component" value="Chromosome"/>
</dbReference>
<protein>
    <submittedName>
        <fullName evidence="2">Class I SAM-dependent methyltransferase</fullName>
    </submittedName>
</protein>
<name>A0ABY5PL54_9ACTN</name>
<keyword evidence="3" id="KW-1185">Reference proteome</keyword>
<feature type="domain" description="Methyltransferase" evidence="1">
    <location>
        <begin position="42"/>
        <end position="136"/>
    </location>
</feature>
<keyword evidence="2" id="KW-0489">Methyltransferase</keyword>
<dbReference type="Gene3D" id="3.40.50.150">
    <property type="entry name" value="Vaccinia Virus protein VP39"/>
    <property type="match status" value="1"/>
</dbReference>
<keyword evidence="2" id="KW-0808">Transferase</keyword>
<dbReference type="GO" id="GO:0032259">
    <property type="term" value="P:methylation"/>
    <property type="evidence" value="ECO:0007669"/>
    <property type="project" value="UniProtKB-KW"/>
</dbReference>
<accession>A0ABY5PL54</accession>
<proteinExistence type="predicted"/>